<name>A0A4P6HLS6_9BACT</name>
<evidence type="ECO:0000313" key="3">
    <source>
        <dbReference type="Proteomes" id="UP000293296"/>
    </source>
</evidence>
<dbReference type="GO" id="GO:0016740">
    <property type="term" value="F:transferase activity"/>
    <property type="evidence" value="ECO:0007669"/>
    <property type="project" value="UniProtKB-KW"/>
</dbReference>
<organism evidence="2 3">
    <name type="scientific">Solidesulfovibrio carbinolicus</name>
    <dbReference type="NCBI Taxonomy" id="296842"/>
    <lineage>
        <taxon>Bacteria</taxon>
        <taxon>Pseudomonadati</taxon>
        <taxon>Thermodesulfobacteriota</taxon>
        <taxon>Desulfovibrionia</taxon>
        <taxon>Desulfovibrionales</taxon>
        <taxon>Desulfovibrionaceae</taxon>
        <taxon>Solidesulfovibrio</taxon>
    </lineage>
</organism>
<dbReference type="Pfam" id="PF00535">
    <property type="entry name" value="Glycos_transf_2"/>
    <property type="match status" value="1"/>
</dbReference>
<dbReference type="InterPro" id="IPR029044">
    <property type="entry name" value="Nucleotide-diphossugar_trans"/>
</dbReference>
<protein>
    <submittedName>
        <fullName evidence="2">Glycosyl transferase family 2</fullName>
    </submittedName>
</protein>
<dbReference type="SUPFAM" id="SSF53448">
    <property type="entry name" value="Nucleotide-diphospho-sugar transferases"/>
    <property type="match status" value="1"/>
</dbReference>
<dbReference type="KEGG" id="dcb:C3Y92_01680"/>
<dbReference type="PANTHER" id="PTHR48090:SF7">
    <property type="entry name" value="RFBJ PROTEIN"/>
    <property type="match status" value="1"/>
</dbReference>
<dbReference type="InterPro" id="IPR050256">
    <property type="entry name" value="Glycosyltransferase_2"/>
</dbReference>
<keyword evidence="3" id="KW-1185">Reference proteome</keyword>
<sequence>MMNGKKVVVVMPAYNAASTLERTYAEVPKDIVDEVILVDDCSRDDTIKQAQRLGLRCFRHERNWGYGRNQKTCYAEALKTGADVVIMVHPDYQYTPKIIPAMANLCTCGEYDVAIASRILGGTALRGGMPVYKYVANRFLTLSQNLLMSAKLSEYHTGYRAFTREVLEALPLWENSDDFVFDNQMLAQSVYFGFRIGEVSCPTKYFDEASSINFRRSCTYGIGVLQTSMQFRLQKLGYKQYSIFDKNGRGLSNANPQYYSDETPGDTPAS</sequence>
<dbReference type="CDD" id="cd04179">
    <property type="entry name" value="DPM_DPG-synthase_like"/>
    <property type="match status" value="1"/>
</dbReference>
<keyword evidence="2" id="KW-0808">Transferase</keyword>
<dbReference type="EMBL" id="CP026538">
    <property type="protein sequence ID" value="QAZ66018.1"/>
    <property type="molecule type" value="Genomic_DNA"/>
</dbReference>
<dbReference type="Gene3D" id="3.90.550.10">
    <property type="entry name" value="Spore Coat Polysaccharide Biosynthesis Protein SpsA, Chain A"/>
    <property type="match status" value="1"/>
</dbReference>
<dbReference type="AlphaFoldDB" id="A0A4P6HLS6"/>
<dbReference type="InterPro" id="IPR001173">
    <property type="entry name" value="Glyco_trans_2-like"/>
</dbReference>
<dbReference type="PANTHER" id="PTHR48090">
    <property type="entry name" value="UNDECAPRENYL-PHOSPHATE 4-DEOXY-4-FORMAMIDO-L-ARABINOSE TRANSFERASE-RELATED"/>
    <property type="match status" value="1"/>
</dbReference>
<dbReference type="OrthoDB" id="9806525at2"/>
<gene>
    <name evidence="2" type="ORF">C3Y92_01680</name>
</gene>
<reference evidence="2 3" key="1">
    <citation type="submission" date="2018-02" db="EMBL/GenBank/DDBJ databases">
        <title>Genome sequence of Desulfovibrio carbinolicus DSM 3852.</title>
        <authorList>
            <person name="Wilbanks E."/>
            <person name="Skennerton C.T."/>
            <person name="Orphan V.J."/>
        </authorList>
    </citation>
    <scope>NUCLEOTIDE SEQUENCE [LARGE SCALE GENOMIC DNA]</scope>
    <source>
        <strain evidence="2 3">DSM 3852</strain>
    </source>
</reference>
<dbReference type="RefSeq" id="WP_129348891.1">
    <property type="nucleotide sequence ID" value="NZ_CP026538.1"/>
</dbReference>
<proteinExistence type="predicted"/>
<evidence type="ECO:0000313" key="2">
    <source>
        <dbReference type="EMBL" id="QAZ66018.1"/>
    </source>
</evidence>
<feature type="domain" description="Glycosyltransferase 2-like" evidence="1">
    <location>
        <begin position="9"/>
        <end position="169"/>
    </location>
</feature>
<accession>A0A4P6HLS6</accession>
<evidence type="ECO:0000259" key="1">
    <source>
        <dbReference type="Pfam" id="PF00535"/>
    </source>
</evidence>
<dbReference type="Proteomes" id="UP000293296">
    <property type="component" value="Chromosome"/>
</dbReference>